<accession>A0ACB0YSA7</accession>
<organism evidence="1 2">
    <name type="scientific">Meloidogyne enterolobii</name>
    <name type="common">Root-knot nematode worm</name>
    <name type="synonym">Meloidogyne mayaguensis</name>
    <dbReference type="NCBI Taxonomy" id="390850"/>
    <lineage>
        <taxon>Eukaryota</taxon>
        <taxon>Metazoa</taxon>
        <taxon>Ecdysozoa</taxon>
        <taxon>Nematoda</taxon>
        <taxon>Chromadorea</taxon>
        <taxon>Rhabditida</taxon>
        <taxon>Tylenchina</taxon>
        <taxon>Tylenchomorpha</taxon>
        <taxon>Tylenchoidea</taxon>
        <taxon>Meloidogynidae</taxon>
        <taxon>Meloidogyninae</taxon>
        <taxon>Meloidogyne</taxon>
    </lineage>
</organism>
<name>A0ACB0YSA7_MELEN</name>
<dbReference type="EMBL" id="CAVMJV010000018">
    <property type="protein sequence ID" value="CAK5060663.1"/>
    <property type="molecule type" value="Genomic_DNA"/>
</dbReference>
<gene>
    <name evidence="1" type="ORF">MENTE1834_LOCUS16015</name>
</gene>
<evidence type="ECO:0000313" key="2">
    <source>
        <dbReference type="Proteomes" id="UP001497535"/>
    </source>
</evidence>
<dbReference type="Proteomes" id="UP001497535">
    <property type="component" value="Unassembled WGS sequence"/>
</dbReference>
<evidence type="ECO:0000313" key="1">
    <source>
        <dbReference type="EMBL" id="CAK5060663.1"/>
    </source>
</evidence>
<sequence length="442" mass="49996">MLSPSFECVSVNSQPTERANSTYIQPQPTALVEYVIGGFESNAVREYEVSEYVVGQAGNTANNDNTRTATTAVTESTTAVATTTAVAVAIPVPSTSKPSTSNATTSSSTRHGHRSTSAHPHRHSHRHSSQRRSRSAEAHNASIFSTAELAVESEEEHEELARQAVMVFPEVPPFLRCYSMEKHPKLSRSAIRDAVYGGKISLPPSFTHILPFLYGLFKLKVVQYKITPVEQPLVGIDPYPSKVYCGVLDYEAPEDQCYLPPWMMRQLNLDDGYPIWIEYVRPELKTATFARFKPILSKRVLSIINDENIKEVRRVLEVQLSKYQCLSVGDEIAIEYNKDEIRFIVTALEPTTSAKITNCDLKVDFDDYKLLTETAIFDEHKMEPEIDEDYKPGQLTFMRREGYKAHKLVKEMEKVGGILGLFLEFDHLRFDVLKFYFLAQQH</sequence>
<protein>
    <submittedName>
        <fullName evidence="1">Uncharacterized protein</fullName>
    </submittedName>
</protein>
<proteinExistence type="predicted"/>
<comment type="caution">
    <text evidence="1">The sequence shown here is derived from an EMBL/GenBank/DDBJ whole genome shotgun (WGS) entry which is preliminary data.</text>
</comment>
<reference evidence="1" key="1">
    <citation type="submission" date="2023-11" db="EMBL/GenBank/DDBJ databases">
        <authorList>
            <person name="Poullet M."/>
        </authorList>
    </citation>
    <scope>NUCLEOTIDE SEQUENCE</scope>
    <source>
        <strain evidence="1">E1834</strain>
    </source>
</reference>
<keyword evidence="2" id="KW-1185">Reference proteome</keyword>